<comment type="caution">
    <text evidence="2">The sequence shown here is derived from an EMBL/GenBank/DDBJ whole genome shotgun (WGS) entry which is preliminary data.</text>
</comment>
<evidence type="ECO:0000313" key="2">
    <source>
        <dbReference type="EMBL" id="KDS33408.1"/>
    </source>
</evidence>
<evidence type="ECO:0000256" key="1">
    <source>
        <dbReference type="SAM" id="MobiDB-lite"/>
    </source>
</evidence>
<feature type="compositionally biased region" description="Basic residues" evidence="1">
    <location>
        <begin position="186"/>
        <end position="204"/>
    </location>
</feature>
<organism evidence="2 3">
    <name type="scientific">Phocaeicola vulgatus str. 3775 SL</name>
    <name type="common">B</name>
    <name type="synonym">iv</name>
    <dbReference type="NCBI Taxonomy" id="1339350"/>
    <lineage>
        <taxon>Bacteria</taxon>
        <taxon>Pseudomonadati</taxon>
        <taxon>Bacteroidota</taxon>
        <taxon>Bacteroidia</taxon>
        <taxon>Bacteroidales</taxon>
        <taxon>Bacteroidaceae</taxon>
        <taxon>Phocaeicola</taxon>
    </lineage>
</organism>
<sequence>MYSDLESNESKRREVVSSLYWSLMQGWNIPLSIQDYYGLTEDYRLFHQLEGMAPDEYLRKRQTGEVPDILEVDARLTHAVEKIFESVCPRPPAEYLDKLNGELERLGSIAASPGSVHDPIHIRPDFLVKYGIDRSSPEDVIRKQAEKAYRELDARFVRMTGRRPYADEFFRNIRPARTVSSETTLRRKPHITVRPKPKGRKMGL</sequence>
<dbReference type="GeneID" id="86890315"/>
<proteinExistence type="predicted"/>
<dbReference type="AlphaFoldDB" id="A0A078RDB2"/>
<protein>
    <submittedName>
        <fullName evidence="2">Uncharacterized protein</fullName>
    </submittedName>
</protein>
<evidence type="ECO:0000313" key="3">
    <source>
        <dbReference type="Proteomes" id="UP000028134"/>
    </source>
</evidence>
<dbReference type="EMBL" id="JNHI01000002">
    <property type="protein sequence ID" value="KDS33408.1"/>
    <property type="molecule type" value="Genomic_DNA"/>
</dbReference>
<reference evidence="2 3" key="1">
    <citation type="submission" date="2014-04" db="EMBL/GenBank/DDBJ databases">
        <authorList>
            <person name="Sears C."/>
            <person name="Carroll K."/>
            <person name="Sack B.R."/>
            <person name="Qadri F."/>
            <person name="Myers L.L."/>
            <person name="Chung G.-T."/>
            <person name="Escheverria P."/>
            <person name="Fraser C.M."/>
            <person name="Sadzewicz L."/>
            <person name="Shefchek K.A."/>
            <person name="Tallon L."/>
            <person name="Das S.P."/>
            <person name="Daugherty S."/>
            <person name="Mongodin E.F."/>
        </authorList>
    </citation>
    <scope>NUCLEOTIDE SEQUENCE [LARGE SCALE GENOMIC DNA]</scope>
    <source>
        <strain evidence="3">3775 SL(B) 10 (iv)</strain>
    </source>
</reference>
<name>A0A078RDB2_PHOVU</name>
<dbReference type="Proteomes" id="UP000028134">
    <property type="component" value="Unassembled WGS sequence"/>
</dbReference>
<feature type="region of interest" description="Disordered" evidence="1">
    <location>
        <begin position="180"/>
        <end position="204"/>
    </location>
</feature>
<dbReference type="PATRIC" id="fig|1339350.3.peg.552"/>
<accession>A0A078RDB2</accession>
<gene>
    <name evidence="2" type="ORF">M097_0573</name>
</gene>
<dbReference type="RefSeq" id="WP_032944423.1">
    <property type="nucleotide sequence ID" value="NZ_JNHI01000002.1"/>
</dbReference>